<evidence type="ECO:0000256" key="3">
    <source>
        <dbReference type="ARBA" id="ARBA00022833"/>
    </source>
</evidence>
<feature type="domain" description="SBP-type" evidence="6">
    <location>
        <begin position="58"/>
        <end position="135"/>
    </location>
</feature>
<protein>
    <recommendedName>
        <fullName evidence="6">SBP-type domain-containing protein</fullName>
    </recommendedName>
</protein>
<keyword evidence="3" id="KW-0862">Zinc</keyword>
<evidence type="ECO:0000256" key="4">
    <source>
        <dbReference type="PROSITE-ProRule" id="PRU00470"/>
    </source>
</evidence>
<evidence type="ECO:0000256" key="2">
    <source>
        <dbReference type="ARBA" id="ARBA00022771"/>
    </source>
</evidence>
<feature type="region of interest" description="Disordered" evidence="5">
    <location>
        <begin position="268"/>
        <end position="295"/>
    </location>
</feature>
<dbReference type="PANTHER" id="PTHR31251:SF169">
    <property type="entry name" value="SQUAMOSA PROMOTER-BINDING-LIKE PROTEIN 8"/>
    <property type="match status" value="1"/>
</dbReference>
<dbReference type="InterPro" id="IPR004333">
    <property type="entry name" value="SBP_dom"/>
</dbReference>
<dbReference type="AlphaFoldDB" id="A0A498J3P6"/>
<name>A0A498J3P6_MALDO</name>
<evidence type="ECO:0000256" key="5">
    <source>
        <dbReference type="SAM" id="MobiDB-lite"/>
    </source>
</evidence>
<accession>A0A498J3P6</accession>
<keyword evidence="2 4" id="KW-0863">Zinc-finger</keyword>
<organism evidence="7 8">
    <name type="scientific">Malus domestica</name>
    <name type="common">Apple</name>
    <name type="synonym">Pyrus malus</name>
    <dbReference type="NCBI Taxonomy" id="3750"/>
    <lineage>
        <taxon>Eukaryota</taxon>
        <taxon>Viridiplantae</taxon>
        <taxon>Streptophyta</taxon>
        <taxon>Embryophyta</taxon>
        <taxon>Tracheophyta</taxon>
        <taxon>Spermatophyta</taxon>
        <taxon>Magnoliopsida</taxon>
        <taxon>eudicotyledons</taxon>
        <taxon>Gunneridae</taxon>
        <taxon>Pentapetalae</taxon>
        <taxon>rosids</taxon>
        <taxon>fabids</taxon>
        <taxon>Rosales</taxon>
        <taxon>Rosaceae</taxon>
        <taxon>Amygdaloideae</taxon>
        <taxon>Maleae</taxon>
        <taxon>Malus</taxon>
    </lineage>
</organism>
<comment type="caution">
    <text evidence="7">The sequence shown here is derived from an EMBL/GenBank/DDBJ whole genome shotgun (WGS) entry which is preliminary data.</text>
</comment>
<dbReference type="EMBL" id="RDQH01000335">
    <property type="protein sequence ID" value="RXH89237.1"/>
    <property type="molecule type" value="Genomic_DNA"/>
</dbReference>
<dbReference type="Pfam" id="PF03110">
    <property type="entry name" value="SBP"/>
    <property type="match status" value="1"/>
</dbReference>
<dbReference type="InterPro" id="IPR036893">
    <property type="entry name" value="SBP_sf"/>
</dbReference>
<evidence type="ECO:0000259" key="6">
    <source>
        <dbReference type="PROSITE" id="PS51141"/>
    </source>
</evidence>
<dbReference type="Gene3D" id="4.10.1100.10">
    <property type="entry name" value="Transcription factor, SBP-box domain"/>
    <property type="match status" value="1"/>
</dbReference>
<dbReference type="Proteomes" id="UP000290289">
    <property type="component" value="Chromosome 9"/>
</dbReference>
<evidence type="ECO:0000313" key="7">
    <source>
        <dbReference type="EMBL" id="RXH89237.1"/>
    </source>
</evidence>
<feature type="compositionally biased region" description="Polar residues" evidence="5">
    <location>
        <begin position="268"/>
        <end position="287"/>
    </location>
</feature>
<dbReference type="PROSITE" id="PS51141">
    <property type="entry name" value="ZF_SBP"/>
    <property type="match status" value="1"/>
</dbReference>
<gene>
    <name evidence="7" type="ORF">DVH24_031594</name>
</gene>
<reference evidence="7 8" key="1">
    <citation type="submission" date="2018-10" db="EMBL/GenBank/DDBJ databases">
        <title>A high-quality apple genome assembly.</title>
        <authorList>
            <person name="Hu J."/>
        </authorList>
    </citation>
    <scope>NUCLEOTIDE SEQUENCE [LARGE SCALE GENOMIC DNA]</scope>
    <source>
        <strain evidence="8">cv. HFTH1</strain>
        <tissue evidence="7">Young leaf</tissue>
    </source>
</reference>
<dbReference type="STRING" id="3750.A0A498J3P6"/>
<dbReference type="SUPFAM" id="SSF103612">
    <property type="entry name" value="SBT domain"/>
    <property type="match status" value="1"/>
</dbReference>
<evidence type="ECO:0000313" key="8">
    <source>
        <dbReference type="Proteomes" id="UP000290289"/>
    </source>
</evidence>
<proteinExistence type="predicted"/>
<keyword evidence="1" id="KW-0479">Metal-binding</keyword>
<dbReference type="PANTHER" id="PTHR31251">
    <property type="entry name" value="SQUAMOSA PROMOTER-BINDING-LIKE PROTEIN 4"/>
    <property type="match status" value="1"/>
</dbReference>
<sequence>MEYWDFEDSDLAALVGSSISQPQMEHRPAESLGLEEDPVKLSSSGRLSGSNNGGDQLKFLCLVDGCRADLSRCREYHRRHRVCELHSKAPVVVVRGEQKRFCQQCSRFHSLVDFDKVKRSCRKRLNGHNQRRRKPKPESFYFNSHFFFSTYQGPRILQFSIPRVCATTNVRCIWPVKDKKGAESMRSNHHHQWLSATDERSHPNSFNGGGDKQFIFLQANDPKAAAGNRAAPQASMCQQQTFPTTVAAASPKSTKSCALYLLSSHPTQNSVSGPDHLAQSTVTTTHPCSHDVEDRPVNPEMMFPMRPDCFWDN</sequence>
<feature type="region of interest" description="Disordered" evidence="5">
    <location>
        <begin position="17"/>
        <end position="48"/>
    </location>
</feature>
<dbReference type="GO" id="GO:0003677">
    <property type="term" value="F:DNA binding"/>
    <property type="evidence" value="ECO:0007669"/>
    <property type="project" value="InterPro"/>
</dbReference>
<dbReference type="GO" id="GO:0005634">
    <property type="term" value="C:nucleus"/>
    <property type="evidence" value="ECO:0007669"/>
    <property type="project" value="InterPro"/>
</dbReference>
<dbReference type="InterPro" id="IPR044817">
    <property type="entry name" value="SBP-like"/>
</dbReference>
<dbReference type="GO" id="GO:0008270">
    <property type="term" value="F:zinc ion binding"/>
    <property type="evidence" value="ECO:0007669"/>
    <property type="project" value="UniProtKB-KW"/>
</dbReference>
<feature type="region of interest" description="Disordered" evidence="5">
    <location>
        <begin position="181"/>
        <end position="201"/>
    </location>
</feature>
<keyword evidence="8" id="KW-1185">Reference proteome</keyword>
<evidence type="ECO:0000256" key="1">
    <source>
        <dbReference type="ARBA" id="ARBA00022723"/>
    </source>
</evidence>